<dbReference type="EMBL" id="QJKB01000015">
    <property type="protein sequence ID" value="PXX37828.1"/>
    <property type="molecule type" value="Genomic_DNA"/>
</dbReference>
<evidence type="ECO:0000313" key="1">
    <source>
        <dbReference type="EMBL" id="PXX37828.1"/>
    </source>
</evidence>
<accession>A0A318J1L0</accession>
<dbReference type="Proteomes" id="UP000247792">
    <property type="component" value="Unassembled WGS sequence"/>
</dbReference>
<dbReference type="AlphaFoldDB" id="A0A318J1L0"/>
<proteinExistence type="predicted"/>
<comment type="caution">
    <text evidence="1">The sequence shown here is derived from an EMBL/GenBank/DDBJ whole genome shotgun (WGS) entry which is preliminary data.</text>
</comment>
<protein>
    <submittedName>
        <fullName evidence="1">Uncharacterized protein</fullName>
    </submittedName>
</protein>
<organism evidence="1 2">
    <name type="scientific">Undibacterium pigrum</name>
    <dbReference type="NCBI Taxonomy" id="401470"/>
    <lineage>
        <taxon>Bacteria</taxon>
        <taxon>Pseudomonadati</taxon>
        <taxon>Pseudomonadota</taxon>
        <taxon>Betaproteobacteria</taxon>
        <taxon>Burkholderiales</taxon>
        <taxon>Oxalobacteraceae</taxon>
        <taxon>Undibacterium</taxon>
    </lineage>
</organism>
<gene>
    <name evidence="1" type="ORF">DFR42_11578</name>
</gene>
<evidence type="ECO:0000313" key="2">
    <source>
        <dbReference type="Proteomes" id="UP000247792"/>
    </source>
</evidence>
<keyword evidence="2" id="KW-1185">Reference proteome</keyword>
<sequence>MQRGLRSRSGYESGFHGSVQLATHVDMISASVIVQNHVPQKRKETQAHRMVIASPSQHEHGLLLTENRKETMVKKLVGTGSMRTMMLR</sequence>
<reference evidence="1 2" key="1">
    <citation type="submission" date="2018-05" db="EMBL/GenBank/DDBJ databases">
        <title>Genomic Encyclopedia of Type Strains, Phase IV (KMG-IV): sequencing the most valuable type-strain genomes for metagenomic binning, comparative biology and taxonomic classification.</title>
        <authorList>
            <person name="Goeker M."/>
        </authorList>
    </citation>
    <scope>NUCLEOTIDE SEQUENCE [LARGE SCALE GENOMIC DNA]</scope>
    <source>
        <strain evidence="1 2">DSM 19792</strain>
    </source>
</reference>
<name>A0A318J1L0_9BURK</name>